<dbReference type="SUPFAM" id="SSF48452">
    <property type="entry name" value="TPR-like"/>
    <property type="match status" value="1"/>
</dbReference>
<name>A0AA37GY89_9PEZI</name>
<reference evidence="1 2" key="1">
    <citation type="submission" date="2021-07" db="EMBL/GenBank/DDBJ databases">
        <title>Genome data of Colletotrichum spaethianum.</title>
        <authorList>
            <person name="Utami Y.D."/>
            <person name="Hiruma K."/>
        </authorList>
    </citation>
    <scope>NUCLEOTIDE SEQUENCE [LARGE SCALE GENOMIC DNA]</scope>
    <source>
        <strain evidence="1 2">MAFF 242679</strain>
    </source>
</reference>
<organism evidence="1 2">
    <name type="scientific">Colletotrichum liriopes</name>
    <dbReference type="NCBI Taxonomy" id="708192"/>
    <lineage>
        <taxon>Eukaryota</taxon>
        <taxon>Fungi</taxon>
        <taxon>Dikarya</taxon>
        <taxon>Ascomycota</taxon>
        <taxon>Pezizomycotina</taxon>
        <taxon>Sordariomycetes</taxon>
        <taxon>Hypocreomycetidae</taxon>
        <taxon>Glomerellales</taxon>
        <taxon>Glomerellaceae</taxon>
        <taxon>Colletotrichum</taxon>
        <taxon>Colletotrichum spaethianum species complex</taxon>
    </lineage>
</organism>
<evidence type="ECO:0000313" key="2">
    <source>
        <dbReference type="Proteomes" id="UP001055172"/>
    </source>
</evidence>
<proteinExistence type="predicted"/>
<comment type="caution">
    <text evidence="1">The sequence shown here is derived from an EMBL/GenBank/DDBJ whole genome shotgun (WGS) entry which is preliminary data.</text>
</comment>
<protein>
    <submittedName>
        <fullName evidence="1">Uncharacterized protein</fullName>
    </submittedName>
</protein>
<dbReference type="AlphaFoldDB" id="A0AA37GY89"/>
<dbReference type="InterPro" id="IPR011990">
    <property type="entry name" value="TPR-like_helical_dom_sf"/>
</dbReference>
<accession>A0AA37GY89</accession>
<evidence type="ECO:0000313" key="1">
    <source>
        <dbReference type="EMBL" id="GJC89521.1"/>
    </source>
</evidence>
<keyword evidence="2" id="KW-1185">Reference proteome</keyword>
<gene>
    <name evidence="1" type="ORF">ColLi_12359</name>
</gene>
<sequence>MSLLEKNFPWKLVSLALNKLILSTESLDIGGLDFPDKHQPLPEDFAQRGLLWVDEYYPDGWFSSAEEEPECLEETPEMTRQRSERCLFLGGRLAASCKGLMFDKETRRFGAVSQCDLGSQDWVLIEGGEGNDLDLDTQEAIETSKLLLETTGEDAICEMVYDFFNLSLGK</sequence>
<dbReference type="EMBL" id="BPPX01000042">
    <property type="protein sequence ID" value="GJC89521.1"/>
    <property type="molecule type" value="Genomic_DNA"/>
</dbReference>
<dbReference type="Proteomes" id="UP001055172">
    <property type="component" value="Unassembled WGS sequence"/>
</dbReference>